<dbReference type="GO" id="GO:0000139">
    <property type="term" value="C:Golgi membrane"/>
    <property type="evidence" value="ECO:0007669"/>
    <property type="project" value="TreeGrafter"/>
</dbReference>
<gene>
    <name evidence="7" type="ORF">ECPE_LOCUS1397</name>
</gene>
<comment type="subcellular location">
    <subcellularLocation>
        <location evidence="1">Membrane</location>
        <topology evidence="1">Multi-pass membrane protein</topology>
    </subcellularLocation>
</comment>
<dbReference type="OrthoDB" id="10027013at2759"/>
<reference evidence="7 8" key="2">
    <citation type="submission" date="2018-11" db="EMBL/GenBank/DDBJ databases">
        <authorList>
            <consortium name="Pathogen Informatics"/>
        </authorList>
    </citation>
    <scope>NUCLEOTIDE SEQUENCE [LARGE SCALE GENOMIC DNA]</scope>
    <source>
        <strain evidence="7 8">Egypt</strain>
    </source>
</reference>
<evidence type="ECO:0000256" key="6">
    <source>
        <dbReference type="SAM" id="Phobius"/>
    </source>
</evidence>
<proteinExistence type="inferred from homology"/>
<sequence length="137" mass="16254">MTRSESVSVSVSDNAVGYVCSNMFRCTETCRPLTVNRILSAAEKRSRYLRRLFNVKHMDFEHAIWEMVQLLVSPQKLFRNFRYRSRRHFDFPDYLLVLRASSYLFLTAFYFPAYTQLQSRNMREVVRTLSSLGMTLN</sequence>
<protein>
    <submittedName>
        <fullName evidence="9">Cyclic nucleotide-binding domain-containing protein</fullName>
    </submittedName>
</protein>
<evidence type="ECO:0000256" key="4">
    <source>
        <dbReference type="ARBA" id="ARBA00022989"/>
    </source>
</evidence>
<keyword evidence="4 6" id="KW-1133">Transmembrane helix</keyword>
<evidence type="ECO:0000256" key="5">
    <source>
        <dbReference type="ARBA" id="ARBA00023136"/>
    </source>
</evidence>
<evidence type="ECO:0000256" key="2">
    <source>
        <dbReference type="ARBA" id="ARBA00006293"/>
    </source>
</evidence>
<organism evidence="9">
    <name type="scientific">Echinostoma caproni</name>
    <dbReference type="NCBI Taxonomy" id="27848"/>
    <lineage>
        <taxon>Eukaryota</taxon>
        <taxon>Metazoa</taxon>
        <taxon>Spiralia</taxon>
        <taxon>Lophotrochozoa</taxon>
        <taxon>Platyhelminthes</taxon>
        <taxon>Trematoda</taxon>
        <taxon>Digenea</taxon>
        <taxon>Plagiorchiida</taxon>
        <taxon>Echinostomata</taxon>
        <taxon>Echinostomatoidea</taxon>
        <taxon>Echinostomatidae</taxon>
        <taxon>Echinostoma</taxon>
    </lineage>
</organism>
<evidence type="ECO:0000313" key="7">
    <source>
        <dbReference type="EMBL" id="VDP38238.1"/>
    </source>
</evidence>
<dbReference type="Proteomes" id="UP000272942">
    <property type="component" value="Unassembled WGS sequence"/>
</dbReference>
<dbReference type="WBParaSite" id="ECPE_0000139701-mRNA-1">
    <property type="protein sequence ID" value="ECPE_0000139701-mRNA-1"/>
    <property type="gene ID" value="ECPE_0000139701"/>
</dbReference>
<keyword evidence="5 6" id="KW-0472">Membrane</keyword>
<dbReference type="Pfam" id="PF05216">
    <property type="entry name" value="UNC-50"/>
    <property type="match status" value="1"/>
</dbReference>
<accession>A0A183A362</accession>
<dbReference type="EMBL" id="UZAN01008517">
    <property type="protein sequence ID" value="VDP38238.1"/>
    <property type="molecule type" value="Genomic_DNA"/>
</dbReference>
<feature type="transmembrane region" description="Helical" evidence="6">
    <location>
        <begin position="94"/>
        <end position="113"/>
    </location>
</feature>
<keyword evidence="8" id="KW-1185">Reference proteome</keyword>
<dbReference type="InterPro" id="IPR007881">
    <property type="entry name" value="UNC-50"/>
</dbReference>
<comment type="similarity">
    <text evidence="2">Belongs to the unc-50 family.</text>
</comment>
<name>A0A183A362_9TREM</name>
<dbReference type="PANTHER" id="PTHR12841">
    <property type="entry name" value="PROTEIN UNC-50 HOMOLOG"/>
    <property type="match status" value="1"/>
</dbReference>
<evidence type="ECO:0000313" key="8">
    <source>
        <dbReference type="Proteomes" id="UP000272942"/>
    </source>
</evidence>
<dbReference type="AlphaFoldDB" id="A0A183A362"/>
<reference evidence="9" key="1">
    <citation type="submission" date="2016-06" db="UniProtKB">
        <authorList>
            <consortium name="WormBaseParasite"/>
        </authorList>
    </citation>
    <scope>IDENTIFICATION</scope>
</reference>
<evidence type="ECO:0000313" key="9">
    <source>
        <dbReference type="WBParaSite" id="ECPE_0000139701-mRNA-1"/>
    </source>
</evidence>
<evidence type="ECO:0000256" key="1">
    <source>
        <dbReference type="ARBA" id="ARBA00004141"/>
    </source>
</evidence>
<evidence type="ECO:0000256" key="3">
    <source>
        <dbReference type="ARBA" id="ARBA00022692"/>
    </source>
</evidence>
<keyword evidence="3 6" id="KW-0812">Transmembrane</keyword>
<dbReference type="PANTHER" id="PTHR12841:SF6">
    <property type="entry name" value="PROTEIN UNC-50 HOMOLOG"/>
    <property type="match status" value="1"/>
</dbReference>